<keyword evidence="4" id="KW-0539">Nucleus</keyword>
<feature type="compositionally biased region" description="Polar residues" evidence="5">
    <location>
        <begin position="215"/>
        <end position="232"/>
    </location>
</feature>
<dbReference type="Gene3D" id="3.90.1030.20">
    <property type="entry name" value="DNA polymerase delta, p66 (Cdc27) subunit, wHTH domain"/>
    <property type="match status" value="1"/>
</dbReference>
<dbReference type="GO" id="GO:0003887">
    <property type="term" value="F:DNA-directed DNA polymerase activity"/>
    <property type="evidence" value="ECO:0007669"/>
    <property type="project" value="TreeGrafter"/>
</dbReference>
<dbReference type="InterPro" id="IPR041913">
    <property type="entry name" value="POLD3_sf"/>
</dbReference>
<evidence type="ECO:0000256" key="4">
    <source>
        <dbReference type="ARBA" id="ARBA00023242"/>
    </source>
</evidence>
<proteinExistence type="predicted"/>
<dbReference type="GO" id="GO:1904161">
    <property type="term" value="P:DNA synthesis involved in UV-damage excision repair"/>
    <property type="evidence" value="ECO:0007669"/>
    <property type="project" value="TreeGrafter"/>
</dbReference>
<dbReference type="GO" id="GO:0006271">
    <property type="term" value="P:DNA strand elongation involved in DNA replication"/>
    <property type="evidence" value="ECO:0007669"/>
    <property type="project" value="TreeGrafter"/>
</dbReference>
<evidence type="ECO:0000256" key="5">
    <source>
        <dbReference type="SAM" id="MobiDB-lite"/>
    </source>
</evidence>
<keyword evidence="7" id="KW-1185">Reference proteome</keyword>
<sequence length="356" mass="40644">MDDTKCVIDAVLQGSNKVLTYKQLSYKANVSVQQAKQVLECYWARHADTFYPTFVYSVRDEQGNRKWVLTNHQSSSLQCLDVNDVIVSKSIYSISRYKVYEPSLICSEDLENDRLMTLAPPEEKNELRDNRFSSVVCTQVKHTCWQPLESDTPNDGNVVDMKVEQNIEEMQVDQTNLTSDKQESWGESDLKKQEDNEGESTTISPIKRRRKRIVQSVNESFQGEQEEPTSLLSEKHSRLDNTNNVEKENNGVVGAFSRHSTRFQAPKKKSVKTTTDSEGNWVTEVVEEDREPLNSTSSPSETQQQIENQPTERQHQVASTVQSPKKTKTSASKQLANNNSQKSIVSFFQRKSFTNL</sequence>
<feature type="compositionally biased region" description="Basic and acidic residues" evidence="5">
    <location>
        <begin position="180"/>
        <end position="195"/>
    </location>
</feature>
<protein>
    <recommendedName>
        <fullName evidence="2">DNA polymerase delta subunit 3</fullName>
    </recommendedName>
</protein>
<evidence type="ECO:0000313" key="7">
    <source>
        <dbReference type="Proteomes" id="UP001300502"/>
    </source>
</evidence>
<name>A0AAV9IL43_9RHOD</name>
<evidence type="ECO:0000256" key="3">
    <source>
        <dbReference type="ARBA" id="ARBA00022705"/>
    </source>
</evidence>
<feature type="region of interest" description="Disordered" evidence="5">
    <location>
        <begin position="171"/>
        <end position="249"/>
    </location>
</feature>
<comment type="caution">
    <text evidence="6">The sequence shown here is derived from an EMBL/GenBank/DDBJ whole genome shotgun (WGS) entry which is preliminary data.</text>
</comment>
<dbReference type="Proteomes" id="UP001300502">
    <property type="component" value="Unassembled WGS sequence"/>
</dbReference>
<feature type="region of interest" description="Disordered" evidence="5">
    <location>
        <begin position="264"/>
        <end position="343"/>
    </location>
</feature>
<feature type="compositionally biased region" description="Polar residues" evidence="5">
    <location>
        <begin position="293"/>
        <end position="309"/>
    </location>
</feature>
<dbReference type="PANTHER" id="PTHR17598:SF13">
    <property type="entry name" value="DNA POLYMERASE DELTA SUBUNIT 3"/>
    <property type="match status" value="1"/>
</dbReference>
<feature type="compositionally biased region" description="Polar residues" evidence="5">
    <location>
        <begin position="316"/>
        <end position="343"/>
    </location>
</feature>
<evidence type="ECO:0000256" key="1">
    <source>
        <dbReference type="ARBA" id="ARBA00004123"/>
    </source>
</evidence>
<dbReference type="AlphaFoldDB" id="A0AAV9IL43"/>
<dbReference type="GO" id="GO:0006297">
    <property type="term" value="P:nucleotide-excision repair, DNA gap filling"/>
    <property type="evidence" value="ECO:0007669"/>
    <property type="project" value="TreeGrafter"/>
</dbReference>
<reference evidence="6 7" key="1">
    <citation type="submission" date="2022-07" db="EMBL/GenBank/DDBJ databases">
        <title>Genome-wide signatures of adaptation to extreme environments.</title>
        <authorList>
            <person name="Cho C.H."/>
            <person name="Yoon H.S."/>
        </authorList>
    </citation>
    <scope>NUCLEOTIDE SEQUENCE [LARGE SCALE GENOMIC DNA]</scope>
    <source>
        <strain evidence="6 7">108.79 E11</strain>
    </source>
</reference>
<dbReference type="EMBL" id="JANCYU010000061">
    <property type="protein sequence ID" value="KAK4528235.1"/>
    <property type="molecule type" value="Genomic_DNA"/>
</dbReference>
<dbReference type="InterPro" id="IPR019038">
    <property type="entry name" value="POLD3"/>
</dbReference>
<evidence type="ECO:0000313" key="6">
    <source>
        <dbReference type="EMBL" id="KAK4528235.1"/>
    </source>
</evidence>
<evidence type="ECO:0000256" key="2">
    <source>
        <dbReference type="ARBA" id="ARBA00017589"/>
    </source>
</evidence>
<accession>A0AAV9IL43</accession>
<gene>
    <name evidence="6" type="ORF">GAYE_SCF53G6170</name>
</gene>
<keyword evidence="3" id="KW-0235">DNA replication</keyword>
<comment type="subcellular location">
    <subcellularLocation>
        <location evidence="1">Nucleus</location>
    </subcellularLocation>
</comment>
<feature type="compositionally biased region" description="Basic and acidic residues" evidence="5">
    <location>
        <begin position="233"/>
        <end position="249"/>
    </location>
</feature>
<dbReference type="PANTHER" id="PTHR17598">
    <property type="entry name" value="DNA POLYMERASE DELTA SUBUNIT 3"/>
    <property type="match status" value="1"/>
</dbReference>
<organism evidence="6 7">
    <name type="scientific">Galdieria yellowstonensis</name>
    <dbReference type="NCBI Taxonomy" id="3028027"/>
    <lineage>
        <taxon>Eukaryota</taxon>
        <taxon>Rhodophyta</taxon>
        <taxon>Bangiophyceae</taxon>
        <taxon>Galdieriales</taxon>
        <taxon>Galdieriaceae</taxon>
        <taxon>Galdieria</taxon>
    </lineage>
</organism>
<dbReference type="GO" id="GO:0043625">
    <property type="term" value="C:delta DNA polymerase complex"/>
    <property type="evidence" value="ECO:0007669"/>
    <property type="project" value="InterPro"/>
</dbReference>